<evidence type="ECO:0000313" key="2">
    <source>
        <dbReference type="Proteomes" id="UP000182987"/>
    </source>
</evidence>
<dbReference type="Proteomes" id="UP000182987">
    <property type="component" value="Chromosome"/>
</dbReference>
<accession>A0A0G9GZW5</accession>
<sequence>MALLLVVFAVVVLAIYLGINMLPKNHPANWLLGIVGGACLVLAWYAIFRPMMIATGGSDPSLITLGLHAAGIVSCVLGIVCLGVCVWRDPARFWMLSIVFIGVIGATQVTALG</sequence>
<dbReference type="RefSeq" id="WP_046969573.1">
    <property type="nucleotide sequence ID" value="NZ_CP017480.1"/>
</dbReference>
<dbReference type="KEGG" id="lrz:BJI69_21060"/>
<dbReference type="AlphaFoldDB" id="A0A0G9GZW5"/>
<dbReference type="EMBL" id="CP017480">
    <property type="protein sequence ID" value="APG06146.1"/>
    <property type="molecule type" value="Genomic_DNA"/>
</dbReference>
<name>A0A0G9GZW5_9GAMM</name>
<gene>
    <name evidence="1" type="ORF">BJI69_21060</name>
</gene>
<dbReference type="STRING" id="1440763.BJI69_21060"/>
<dbReference type="OrthoDB" id="5955839at2"/>
<protein>
    <submittedName>
        <fullName evidence="1">Uncharacterized protein</fullName>
    </submittedName>
</protein>
<dbReference type="PATRIC" id="fig|1440763.5.peg.4240"/>
<organism evidence="1 2">
    <name type="scientific">Luteibacter rhizovicinus DSM 16549</name>
    <dbReference type="NCBI Taxonomy" id="1440763"/>
    <lineage>
        <taxon>Bacteria</taxon>
        <taxon>Pseudomonadati</taxon>
        <taxon>Pseudomonadota</taxon>
        <taxon>Gammaproteobacteria</taxon>
        <taxon>Lysobacterales</taxon>
        <taxon>Rhodanobacteraceae</taxon>
        <taxon>Luteibacter</taxon>
    </lineage>
</organism>
<proteinExistence type="predicted"/>
<reference evidence="2" key="1">
    <citation type="submission" date="2016-09" db="EMBL/GenBank/DDBJ databases">
        <authorList>
            <person name="Lysoe E."/>
        </authorList>
    </citation>
    <scope>NUCLEOTIDE SEQUENCE [LARGE SCALE GENOMIC DNA]</scope>
    <source>
        <strain evidence="2">LJ96T</strain>
    </source>
</reference>
<evidence type="ECO:0000313" key="1">
    <source>
        <dbReference type="EMBL" id="APG06146.1"/>
    </source>
</evidence>
<keyword evidence="2" id="KW-1185">Reference proteome</keyword>